<dbReference type="PROSITE" id="PS00134">
    <property type="entry name" value="TRYPSIN_HIS"/>
    <property type="match status" value="1"/>
</dbReference>
<protein>
    <submittedName>
        <fullName evidence="9">Putative trypsin 6</fullName>
    </submittedName>
</protein>
<reference evidence="9" key="1">
    <citation type="submission" date="2012-04" db="EMBL/GenBank/DDBJ databases">
        <title>Characterization of cDNAs Encoding Putative Serine Proteases and Gene Transcriptional Responses to Cry1Ab Protoxin in Ostrinia nubilalis Larvae.</title>
        <authorList>
            <person name="Yao J."/>
            <person name="Buschman L.L."/>
            <person name="Oppert B."/>
            <person name="Khajuria C."/>
            <person name="Zhu K.Y."/>
        </authorList>
    </citation>
    <scope>NUCLEOTIDE SEQUENCE</scope>
</reference>
<keyword evidence="7" id="KW-0732">Signal</keyword>
<dbReference type="InterPro" id="IPR018114">
    <property type="entry name" value="TRYPSIN_HIS"/>
</dbReference>
<dbReference type="CDD" id="cd00190">
    <property type="entry name" value="Tryp_SPc"/>
    <property type="match status" value="1"/>
</dbReference>
<sequence>MRTFIVLALTLAVAAADDAAGRIIGGSVTTIEQYPEMAALLSWSGTNFRQDCGGTILNNRAILSAAHCTVITAASNRRVRVGSSFRSWDGTEYSVARIINHPDYNRPTPMDNDISILWVNGNIPTTTRTRPAAIAGSNYNVADNQVVWATGWGRTIAGDSNSMSEQLRHVQVWTVNQAICRQRYLNRVINGVPRPAYITDNMLCSGWLDIGGRDQCQGDSGGPFYPNGVVVGVCSWGEDCAPPQFPGVNVRVSRYPNWINQNR</sequence>
<accession>I6TEW2</accession>
<evidence type="ECO:0000256" key="5">
    <source>
        <dbReference type="ARBA" id="ARBA00024195"/>
    </source>
</evidence>
<dbReference type="SUPFAM" id="SSF50494">
    <property type="entry name" value="Trypsin-like serine proteases"/>
    <property type="match status" value="1"/>
</dbReference>
<dbReference type="InterPro" id="IPR001314">
    <property type="entry name" value="Peptidase_S1A"/>
</dbReference>
<dbReference type="GO" id="GO:0004252">
    <property type="term" value="F:serine-type endopeptidase activity"/>
    <property type="evidence" value="ECO:0007669"/>
    <property type="project" value="InterPro"/>
</dbReference>
<dbReference type="SMART" id="SM00020">
    <property type="entry name" value="Tryp_SPc"/>
    <property type="match status" value="1"/>
</dbReference>
<dbReference type="PROSITE" id="PS00135">
    <property type="entry name" value="TRYPSIN_SER"/>
    <property type="match status" value="1"/>
</dbReference>
<feature type="signal peptide" evidence="7">
    <location>
        <begin position="1"/>
        <end position="16"/>
    </location>
</feature>
<dbReference type="InterPro" id="IPR001254">
    <property type="entry name" value="Trypsin_dom"/>
</dbReference>
<gene>
    <name evidence="9" type="primary">Try6</name>
</gene>
<dbReference type="PANTHER" id="PTHR24276:SF91">
    <property type="entry name" value="AT26814P-RELATED"/>
    <property type="match status" value="1"/>
</dbReference>
<dbReference type="PANTHER" id="PTHR24276">
    <property type="entry name" value="POLYSERASE-RELATED"/>
    <property type="match status" value="1"/>
</dbReference>
<dbReference type="InterPro" id="IPR043504">
    <property type="entry name" value="Peptidase_S1_PA_chymotrypsin"/>
</dbReference>
<evidence type="ECO:0000313" key="9">
    <source>
        <dbReference type="EMBL" id="AFM77754.1"/>
    </source>
</evidence>
<keyword evidence="2 6" id="KW-0378">Hydrolase</keyword>
<dbReference type="FunFam" id="2.40.10.10:FF:000002">
    <property type="entry name" value="Transmembrane protease serine"/>
    <property type="match status" value="1"/>
</dbReference>
<dbReference type="PROSITE" id="PS50240">
    <property type="entry name" value="TRYPSIN_DOM"/>
    <property type="match status" value="1"/>
</dbReference>
<dbReference type="AlphaFoldDB" id="I6TEW2"/>
<keyword evidence="3 6" id="KW-0720">Serine protease</keyword>
<dbReference type="InterPro" id="IPR050430">
    <property type="entry name" value="Peptidase_S1"/>
</dbReference>
<feature type="domain" description="Peptidase S1" evidence="8">
    <location>
        <begin position="23"/>
        <end position="263"/>
    </location>
</feature>
<keyword evidence="1 6" id="KW-0645">Protease</keyword>
<feature type="chain" id="PRO_5003706173" evidence="7">
    <location>
        <begin position="17"/>
        <end position="263"/>
    </location>
</feature>
<dbReference type="InterPro" id="IPR009003">
    <property type="entry name" value="Peptidase_S1_PA"/>
</dbReference>
<evidence type="ECO:0000256" key="1">
    <source>
        <dbReference type="ARBA" id="ARBA00022670"/>
    </source>
</evidence>
<name>I6TEW2_OSTNU</name>
<evidence type="ECO:0000256" key="6">
    <source>
        <dbReference type="RuleBase" id="RU363034"/>
    </source>
</evidence>
<evidence type="ECO:0000259" key="8">
    <source>
        <dbReference type="PROSITE" id="PS50240"/>
    </source>
</evidence>
<comment type="similarity">
    <text evidence="5">Belongs to the peptidase S1 family. CLIP subfamily.</text>
</comment>
<organism evidence="9">
    <name type="scientific">Ostrinia nubilalis</name>
    <name type="common">European corn borer</name>
    <name type="synonym">Pyralis nubilalis</name>
    <dbReference type="NCBI Taxonomy" id="29057"/>
    <lineage>
        <taxon>Eukaryota</taxon>
        <taxon>Metazoa</taxon>
        <taxon>Ecdysozoa</taxon>
        <taxon>Arthropoda</taxon>
        <taxon>Hexapoda</taxon>
        <taxon>Insecta</taxon>
        <taxon>Pterygota</taxon>
        <taxon>Neoptera</taxon>
        <taxon>Endopterygota</taxon>
        <taxon>Lepidoptera</taxon>
        <taxon>Glossata</taxon>
        <taxon>Ditrysia</taxon>
        <taxon>Pyraloidea</taxon>
        <taxon>Crambidae</taxon>
        <taxon>Pyraustinae</taxon>
        <taxon>Ostrinia</taxon>
    </lineage>
</organism>
<dbReference type="GO" id="GO:0006508">
    <property type="term" value="P:proteolysis"/>
    <property type="evidence" value="ECO:0007669"/>
    <property type="project" value="UniProtKB-KW"/>
</dbReference>
<dbReference type="EMBL" id="JQ904124">
    <property type="protein sequence ID" value="AFM77754.1"/>
    <property type="molecule type" value="mRNA"/>
</dbReference>
<evidence type="ECO:0000256" key="3">
    <source>
        <dbReference type="ARBA" id="ARBA00022825"/>
    </source>
</evidence>
<proteinExistence type="evidence at transcript level"/>
<dbReference type="Pfam" id="PF00089">
    <property type="entry name" value="Trypsin"/>
    <property type="match status" value="1"/>
</dbReference>
<dbReference type="InterPro" id="IPR033116">
    <property type="entry name" value="TRYPSIN_SER"/>
</dbReference>
<evidence type="ECO:0000256" key="4">
    <source>
        <dbReference type="ARBA" id="ARBA00023157"/>
    </source>
</evidence>
<dbReference type="PRINTS" id="PR00722">
    <property type="entry name" value="CHYMOTRYPSIN"/>
</dbReference>
<evidence type="ECO:0000256" key="2">
    <source>
        <dbReference type="ARBA" id="ARBA00022801"/>
    </source>
</evidence>
<keyword evidence="4" id="KW-1015">Disulfide bond</keyword>
<evidence type="ECO:0000256" key="7">
    <source>
        <dbReference type="SAM" id="SignalP"/>
    </source>
</evidence>
<dbReference type="Gene3D" id="2.40.10.10">
    <property type="entry name" value="Trypsin-like serine proteases"/>
    <property type="match status" value="1"/>
</dbReference>